<organism evidence="2 3">
    <name type="scientific">Lamprobacter modestohalophilus</name>
    <dbReference type="NCBI Taxonomy" id="1064514"/>
    <lineage>
        <taxon>Bacteria</taxon>
        <taxon>Pseudomonadati</taxon>
        <taxon>Pseudomonadota</taxon>
        <taxon>Gammaproteobacteria</taxon>
        <taxon>Chromatiales</taxon>
        <taxon>Chromatiaceae</taxon>
        <taxon>Lamprobacter</taxon>
    </lineage>
</organism>
<evidence type="ECO:0000313" key="2">
    <source>
        <dbReference type="EMBL" id="MBK1617749.1"/>
    </source>
</evidence>
<accession>A0A9X0W6J2</accession>
<name>A0A9X0W6J2_9GAMM</name>
<dbReference type="Pfam" id="PF13524">
    <property type="entry name" value="Glyco_trans_1_2"/>
    <property type="match status" value="1"/>
</dbReference>
<gene>
    <name evidence="2" type="ORF">CKO42_04620</name>
</gene>
<evidence type="ECO:0000259" key="1">
    <source>
        <dbReference type="Pfam" id="PF13524"/>
    </source>
</evidence>
<dbReference type="AlphaFoldDB" id="A0A9X0W6J2"/>
<reference evidence="2 3" key="1">
    <citation type="journal article" date="2020" name="Microorganisms">
        <title>Osmotic Adaptation and Compatible Solute Biosynthesis of Phototrophic Bacteria as Revealed from Genome Analyses.</title>
        <authorList>
            <person name="Imhoff J.F."/>
            <person name="Rahn T."/>
            <person name="Kunzel S."/>
            <person name="Keller A."/>
            <person name="Neulinger S.C."/>
        </authorList>
    </citation>
    <scope>NUCLEOTIDE SEQUENCE [LARGE SCALE GENOMIC DNA]</scope>
    <source>
        <strain evidence="2 3">DSM 25653</strain>
    </source>
</reference>
<evidence type="ECO:0000313" key="3">
    <source>
        <dbReference type="Proteomes" id="UP001138768"/>
    </source>
</evidence>
<dbReference type="RefSeq" id="WP_200239882.1">
    <property type="nucleotide sequence ID" value="NZ_NRRY01000004.1"/>
</dbReference>
<dbReference type="Proteomes" id="UP001138768">
    <property type="component" value="Unassembled WGS sequence"/>
</dbReference>
<proteinExistence type="predicted"/>
<feature type="domain" description="Spore protein YkvP/CgeB glycosyl transferase-like" evidence="1">
    <location>
        <begin position="174"/>
        <end position="285"/>
    </location>
</feature>
<sequence>MPKPTIAFITQPEYFRFTYETALDADAEVHELALPPMLLSGDFAPLLELQADYNLIFRGEWMPAKVLEQLRGLRIALSSEPFPRSIDGQLQMTWDSLNRYLHFRAIRSLPFDYVFHYDAASLPLMARDGLNCSGHFPFPVATNVYQPSPKTRTASSPPKRWDLFFIGRSTPHRERFFGPLKHHYQFLHLCHGVWGAPLVDYVHQARLCLNVHAENEVSWEPRVQMLLACGILLISEKITPNDLLRPGQDYIAVDSPQQMHEAVAYYLANPQERQRIAVTGCERVRSCLDGRESYLTLLRQIQAAEVSRFSASAPAAAFTAAGRAQSAALWVRQQWGRRRWAWRQGGAR</sequence>
<comment type="caution">
    <text evidence="2">The sequence shown here is derived from an EMBL/GenBank/DDBJ whole genome shotgun (WGS) entry which is preliminary data.</text>
</comment>
<protein>
    <recommendedName>
        <fullName evidence="1">Spore protein YkvP/CgeB glycosyl transferase-like domain-containing protein</fullName>
    </recommendedName>
</protein>
<keyword evidence="3" id="KW-1185">Reference proteome</keyword>
<dbReference type="InterPro" id="IPR055259">
    <property type="entry name" value="YkvP/CgeB_Glyco_trans-like"/>
</dbReference>
<dbReference type="EMBL" id="NRRY01000004">
    <property type="protein sequence ID" value="MBK1617749.1"/>
    <property type="molecule type" value="Genomic_DNA"/>
</dbReference>